<dbReference type="RefSeq" id="WP_092688842.1">
    <property type="nucleotide sequence ID" value="NZ_FNBK01000003.1"/>
</dbReference>
<feature type="transmembrane region" description="Helical" evidence="1">
    <location>
        <begin position="43"/>
        <end position="64"/>
    </location>
</feature>
<organism evidence="2 3">
    <name type="scientific">Halorientalis regularis</name>
    <dbReference type="NCBI Taxonomy" id="660518"/>
    <lineage>
        <taxon>Archaea</taxon>
        <taxon>Methanobacteriati</taxon>
        <taxon>Methanobacteriota</taxon>
        <taxon>Stenosarchaea group</taxon>
        <taxon>Halobacteria</taxon>
        <taxon>Halobacteriales</taxon>
        <taxon>Haloarculaceae</taxon>
        <taxon>Halorientalis</taxon>
    </lineage>
</organism>
<keyword evidence="1" id="KW-0812">Transmembrane</keyword>
<evidence type="ECO:0000313" key="3">
    <source>
        <dbReference type="Proteomes" id="UP000199076"/>
    </source>
</evidence>
<dbReference type="Pfam" id="PF25959">
    <property type="entry name" value="DUF7996"/>
    <property type="match status" value="1"/>
</dbReference>
<evidence type="ECO:0000256" key="1">
    <source>
        <dbReference type="SAM" id="Phobius"/>
    </source>
</evidence>
<dbReference type="Proteomes" id="UP000199076">
    <property type="component" value="Unassembled WGS sequence"/>
</dbReference>
<dbReference type="STRING" id="660518.SAMN05216218_103163"/>
<gene>
    <name evidence="2" type="ORF">SAMN05216218_103163</name>
</gene>
<protein>
    <submittedName>
        <fullName evidence="2">Uncharacterized protein</fullName>
    </submittedName>
</protein>
<dbReference type="EMBL" id="FNBK01000003">
    <property type="protein sequence ID" value="SDF04035.1"/>
    <property type="molecule type" value="Genomic_DNA"/>
</dbReference>
<dbReference type="AlphaFoldDB" id="A0A1G7HUE8"/>
<sequence length="74" mass="7606">MSGHETDAATGLSEKAKFALVLSGGVVLPGLANYALGAAGYSTLGSLVWVLGYVGAVLLLWYVWVRPLDLTGPA</sequence>
<name>A0A1G7HUE8_9EURY</name>
<keyword evidence="1" id="KW-0472">Membrane</keyword>
<dbReference type="InterPro" id="IPR058309">
    <property type="entry name" value="DUF7996"/>
</dbReference>
<accession>A0A1G7HUE8</accession>
<proteinExistence type="predicted"/>
<dbReference type="OrthoDB" id="304630at2157"/>
<reference evidence="3" key="1">
    <citation type="submission" date="2016-10" db="EMBL/GenBank/DDBJ databases">
        <authorList>
            <person name="Varghese N."/>
            <person name="Submissions S."/>
        </authorList>
    </citation>
    <scope>NUCLEOTIDE SEQUENCE [LARGE SCALE GENOMIC DNA]</scope>
    <source>
        <strain evidence="3">IBRC-M 10760</strain>
    </source>
</reference>
<keyword evidence="3" id="KW-1185">Reference proteome</keyword>
<evidence type="ECO:0000313" key="2">
    <source>
        <dbReference type="EMBL" id="SDF04035.1"/>
    </source>
</evidence>
<keyword evidence="1" id="KW-1133">Transmembrane helix</keyword>
<feature type="transmembrane region" description="Helical" evidence="1">
    <location>
        <begin position="18"/>
        <end position="36"/>
    </location>
</feature>